<organism evidence="1 2">
    <name type="scientific">Chitinophaga niastensis</name>
    <dbReference type="NCBI Taxonomy" id="536980"/>
    <lineage>
        <taxon>Bacteria</taxon>
        <taxon>Pseudomonadati</taxon>
        <taxon>Bacteroidota</taxon>
        <taxon>Chitinophagia</taxon>
        <taxon>Chitinophagales</taxon>
        <taxon>Chitinophagaceae</taxon>
        <taxon>Chitinophaga</taxon>
    </lineage>
</organism>
<evidence type="ECO:0000313" key="2">
    <source>
        <dbReference type="Proteomes" id="UP000240971"/>
    </source>
</evidence>
<dbReference type="Gene3D" id="2.40.30.100">
    <property type="entry name" value="AF2212/PG0164-like"/>
    <property type="match status" value="1"/>
</dbReference>
<comment type="caution">
    <text evidence="1">The sequence shown here is derived from an EMBL/GenBank/DDBJ whole genome shotgun (WGS) entry which is preliminary data.</text>
</comment>
<gene>
    <name evidence="1" type="ORF">CLV51_107162</name>
</gene>
<sequence length="161" mass="18600">MEQLPLIDIDVLLEKSPGKGGWTYARLPAIPRDKRNFFGWPKVKGFIDSYEIEQCNLMPMGNGMLFLPVKAAIRKQIGKQEGDYVRIILYPYTNQQVKIVPEDFMECLRDEPAAWRSFQQLPEADQQQCFHWLMEATVIEVRIQRMAAAINNLAAGRPYHS</sequence>
<accession>A0A2P8HCK2</accession>
<dbReference type="Proteomes" id="UP000240971">
    <property type="component" value="Unassembled WGS sequence"/>
</dbReference>
<name>A0A2P8HCK2_CHINA</name>
<reference evidence="1 2" key="1">
    <citation type="submission" date="2018-03" db="EMBL/GenBank/DDBJ databases">
        <title>Genomic Encyclopedia of Archaeal and Bacterial Type Strains, Phase II (KMG-II): from individual species to whole genera.</title>
        <authorList>
            <person name="Goeker M."/>
        </authorList>
    </citation>
    <scope>NUCLEOTIDE SEQUENCE [LARGE SCALE GENOMIC DNA]</scope>
    <source>
        <strain evidence="1 2">DSM 24859</strain>
    </source>
</reference>
<protein>
    <submittedName>
        <fullName evidence="1">Bacteriocin resistance YdeI/OmpD-like protein</fullName>
    </submittedName>
</protein>
<dbReference type="Pfam" id="PF13376">
    <property type="entry name" value="OmdA"/>
    <property type="match status" value="1"/>
</dbReference>
<proteinExistence type="predicted"/>
<dbReference type="RefSeq" id="WP_106530821.1">
    <property type="nucleotide sequence ID" value="NZ_PYAW01000007.1"/>
</dbReference>
<dbReference type="Pfam" id="PF08922">
    <property type="entry name" value="DUF1905"/>
    <property type="match status" value="1"/>
</dbReference>
<dbReference type="InterPro" id="IPR015018">
    <property type="entry name" value="DUF1905"/>
</dbReference>
<dbReference type="SUPFAM" id="SSF141694">
    <property type="entry name" value="AF2212/PG0164-like"/>
    <property type="match status" value="1"/>
</dbReference>
<dbReference type="AlphaFoldDB" id="A0A2P8HCK2"/>
<dbReference type="EMBL" id="PYAW01000007">
    <property type="protein sequence ID" value="PSL43851.1"/>
    <property type="molecule type" value="Genomic_DNA"/>
</dbReference>
<evidence type="ECO:0000313" key="1">
    <source>
        <dbReference type="EMBL" id="PSL43851.1"/>
    </source>
</evidence>
<dbReference type="InterPro" id="IPR037079">
    <property type="entry name" value="AF2212/PG0164-like_sf"/>
</dbReference>
<dbReference type="OrthoDB" id="680797at2"/>
<keyword evidence="2" id="KW-1185">Reference proteome</keyword>